<dbReference type="InterPro" id="IPR018764">
    <property type="entry name" value="RskA_C"/>
</dbReference>
<sequence>MTDQTPLPEDLEGLAGEYVLGTLDPNERAEAERLLAAHPGFAEAVRRWEDRLSPLSDTTAPEVPPDLVWRNLEASLDREASAPAEGATGAEVIDLTRRLAFWRGTAVAAGALAAGLAGFVLFSGLAERVFNPTAGQRYVAVVNRGGELPALIVSVDPADGVVKVRSLAAEQPQGKSLEVWYVADGAEAPVSLGLVDAKASTTSLHPTRRADYARKGSAIAISVEPEGGSPTGLPTGPVVYSGKLVKAE</sequence>
<evidence type="ECO:0000256" key="1">
    <source>
        <dbReference type="ARBA" id="ARBA00004167"/>
    </source>
</evidence>
<dbReference type="InterPro" id="IPR051474">
    <property type="entry name" value="Anti-sigma-K/W_factor"/>
</dbReference>
<comment type="subcellular location">
    <subcellularLocation>
        <location evidence="2">Cell membrane</location>
    </subcellularLocation>
    <subcellularLocation>
        <location evidence="1">Membrane</location>
        <topology evidence="1">Single-pass membrane protein</topology>
    </subcellularLocation>
</comment>
<dbReference type="GO" id="GO:0016989">
    <property type="term" value="F:sigma factor antagonist activity"/>
    <property type="evidence" value="ECO:0007669"/>
    <property type="project" value="TreeGrafter"/>
</dbReference>
<proteinExistence type="predicted"/>
<evidence type="ECO:0000256" key="4">
    <source>
        <dbReference type="ARBA" id="ARBA00022692"/>
    </source>
</evidence>
<keyword evidence="3" id="KW-1003">Cell membrane</keyword>
<dbReference type="Gene3D" id="1.10.10.1320">
    <property type="entry name" value="Anti-sigma factor, zinc-finger domain"/>
    <property type="match status" value="1"/>
</dbReference>
<protein>
    <recommendedName>
        <fullName evidence="8">Regulator of SigK</fullName>
    </recommendedName>
    <alternativeName>
        <fullName evidence="7">Sigma-K anti-sigma factor RskA</fullName>
    </alternativeName>
</protein>
<evidence type="ECO:0000256" key="8">
    <source>
        <dbReference type="ARBA" id="ARBA00030803"/>
    </source>
</evidence>
<dbReference type="AlphaFoldDB" id="A0A926P4K8"/>
<evidence type="ECO:0000256" key="5">
    <source>
        <dbReference type="ARBA" id="ARBA00022989"/>
    </source>
</evidence>
<keyword evidence="4 9" id="KW-0812">Transmembrane</keyword>
<dbReference type="Proteomes" id="UP000598467">
    <property type="component" value="Unassembled WGS sequence"/>
</dbReference>
<accession>A0A926P4K8</accession>
<evidence type="ECO:0000256" key="6">
    <source>
        <dbReference type="ARBA" id="ARBA00023136"/>
    </source>
</evidence>
<evidence type="ECO:0000256" key="2">
    <source>
        <dbReference type="ARBA" id="ARBA00004236"/>
    </source>
</evidence>
<keyword evidence="6 9" id="KW-0472">Membrane</keyword>
<dbReference type="GO" id="GO:0005886">
    <property type="term" value="C:plasma membrane"/>
    <property type="evidence" value="ECO:0007669"/>
    <property type="project" value="UniProtKB-SubCell"/>
</dbReference>
<dbReference type="PANTHER" id="PTHR37461:SF1">
    <property type="entry name" value="ANTI-SIGMA-K FACTOR RSKA"/>
    <property type="match status" value="1"/>
</dbReference>
<feature type="transmembrane region" description="Helical" evidence="9">
    <location>
        <begin position="106"/>
        <end position="126"/>
    </location>
</feature>
<evidence type="ECO:0000256" key="9">
    <source>
        <dbReference type="SAM" id="Phobius"/>
    </source>
</evidence>
<dbReference type="EMBL" id="JABFCZ010000014">
    <property type="protein sequence ID" value="MBD1547391.1"/>
    <property type="molecule type" value="Genomic_DNA"/>
</dbReference>
<dbReference type="Pfam" id="PF10099">
    <property type="entry name" value="RskA_C"/>
    <property type="match status" value="1"/>
</dbReference>
<reference evidence="11" key="1">
    <citation type="submission" date="2020-05" db="EMBL/GenBank/DDBJ databases">
        <title>Identification of trans-AT polyketide cluster in two marine bacteria, producers of a novel glutaramide-containing polyketide sesbanimide D and analogs.</title>
        <authorList>
            <person name="Kacar D."/>
            <person name="Rodriguez P."/>
            <person name="Canedo L."/>
            <person name="Gonzalez E."/>
            <person name="Galan B."/>
            <person name="De La Calle F."/>
            <person name="Garcia J.L."/>
        </authorList>
    </citation>
    <scope>NUCLEOTIDE SEQUENCE</scope>
    <source>
        <strain evidence="11">PHM038</strain>
    </source>
</reference>
<name>A0A926P4K8_9HYPH</name>
<dbReference type="GO" id="GO:0006417">
    <property type="term" value="P:regulation of translation"/>
    <property type="evidence" value="ECO:0007669"/>
    <property type="project" value="TreeGrafter"/>
</dbReference>
<evidence type="ECO:0000256" key="7">
    <source>
        <dbReference type="ARBA" id="ARBA00029829"/>
    </source>
</evidence>
<evidence type="ECO:0000256" key="3">
    <source>
        <dbReference type="ARBA" id="ARBA00022475"/>
    </source>
</evidence>
<evidence type="ECO:0000313" key="12">
    <source>
        <dbReference type="Proteomes" id="UP000598467"/>
    </source>
</evidence>
<dbReference type="InterPro" id="IPR041916">
    <property type="entry name" value="Anti_sigma_zinc_sf"/>
</dbReference>
<feature type="domain" description="Anti-sigma K factor RskA C-terminal" evidence="10">
    <location>
        <begin position="106"/>
        <end position="238"/>
    </location>
</feature>
<organism evidence="11 12">
    <name type="scientific">Roseibium aggregatum</name>
    <dbReference type="NCBI Taxonomy" id="187304"/>
    <lineage>
        <taxon>Bacteria</taxon>
        <taxon>Pseudomonadati</taxon>
        <taxon>Pseudomonadota</taxon>
        <taxon>Alphaproteobacteria</taxon>
        <taxon>Hyphomicrobiales</taxon>
        <taxon>Stappiaceae</taxon>
        <taxon>Roseibium</taxon>
    </lineage>
</organism>
<keyword evidence="5 9" id="KW-1133">Transmembrane helix</keyword>
<comment type="caution">
    <text evidence="11">The sequence shown here is derived from an EMBL/GenBank/DDBJ whole genome shotgun (WGS) entry which is preliminary data.</text>
</comment>
<gene>
    <name evidence="11" type="ORF">HK439_14075</name>
</gene>
<dbReference type="PANTHER" id="PTHR37461">
    <property type="entry name" value="ANTI-SIGMA-K FACTOR RSKA"/>
    <property type="match status" value="1"/>
</dbReference>
<evidence type="ECO:0000313" key="11">
    <source>
        <dbReference type="EMBL" id="MBD1547391.1"/>
    </source>
</evidence>
<evidence type="ECO:0000259" key="10">
    <source>
        <dbReference type="Pfam" id="PF10099"/>
    </source>
</evidence>
<dbReference type="RefSeq" id="WP_190292141.1">
    <property type="nucleotide sequence ID" value="NZ_JABFCZ010000014.1"/>
</dbReference>